<dbReference type="Proteomes" id="UP000006591">
    <property type="component" value="Chromosome 4"/>
</dbReference>
<dbReference type="FunFam" id="3.30.70.330:FF:000961">
    <property type="entry name" value="OSJNBa0023J03.10 protein"/>
    <property type="match status" value="1"/>
</dbReference>
<dbReference type="GO" id="GO:0008270">
    <property type="term" value="F:zinc ion binding"/>
    <property type="evidence" value="ECO:0007669"/>
    <property type="project" value="UniProtKB-KW"/>
</dbReference>
<dbReference type="Gene3D" id="3.30.70.330">
    <property type="match status" value="1"/>
</dbReference>
<dbReference type="GO" id="GO:0008143">
    <property type="term" value="F:poly(A) binding"/>
    <property type="evidence" value="ECO:0007669"/>
    <property type="project" value="InterPro"/>
</dbReference>
<keyword evidence="4" id="KW-0677">Repeat</keyword>
<dbReference type="EnsemblPlants" id="ONIVA04G05380.1">
    <property type="protein sequence ID" value="ONIVA04G05380.1"/>
    <property type="gene ID" value="ONIVA04G05380"/>
</dbReference>
<name>A0A0E0GYV5_ORYNI</name>
<keyword evidence="7" id="KW-0539">Nucleus</keyword>
<dbReference type="STRING" id="4536.A0A0E0GYV5"/>
<dbReference type="InterPro" id="IPR040366">
    <property type="entry name" value="Nab2/ZC3H14"/>
</dbReference>
<feature type="region of interest" description="Disordered" evidence="9">
    <location>
        <begin position="461"/>
        <end position="486"/>
    </location>
</feature>
<dbReference type="AlphaFoldDB" id="A0A0E0GYV5"/>
<evidence type="ECO:0000256" key="1">
    <source>
        <dbReference type="ARBA" id="ARBA00004123"/>
    </source>
</evidence>
<dbReference type="PANTHER" id="PTHR14738:SF29">
    <property type="entry name" value="ZINC FINGER CCCH DOMAIN-CONTAINING PROTEIN 14"/>
    <property type="match status" value="1"/>
</dbReference>
<dbReference type="InterPro" id="IPR035979">
    <property type="entry name" value="RBD_domain_sf"/>
</dbReference>
<evidence type="ECO:0000313" key="11">
    <source>
        <dbReference type="EnsemblPlants" id="ONIVA04G05380.1"/>
    </source>
</evidence>
<dbReference type="GO" id="GO:0005634">
    <property type="term" value="C:nucleus"/>
    <property type="evidence" value="ECO:0007669"/>
    <property type="project" value="UniProtKB-SubCell"/>
</dbReference>
<evidence type="ECO:0000256" key="2">
    <source>
        <dbReference type="ARBA" id="ARBA00008423"/>
    </source>
</evidence>
<reference evidence="11" key="2">
    <citation type="submission" date="2018-04" db="EMBL/GenBank/DDBJ databases">
        <title>OnivRS2 (Oryza nivara Reference Sequence Version 2).</title>
        <authorList>
            <person name="Zhang J."/>
            <person name="Kudrna D."/>
            <person name="Lee S."/>
            <person name="Talag J."/>
            <person name="Rajasekar S."/>
            <person name="Welchert J."/>
            <person name="Hsing Y.-I."/>
            <person name="Wing R.A."/>
        </authorList>
    </citation>
    <scope>NUCLEOTIDE SEQUENCE [LARGE SCALE GENOMIC DNA]</scope>
    <source>
        <strain evidence="11">SL10</strain>
    </source>
</reference>
<dbReference type="Gramene" id="ONIVA04G05380.1">
    <property type="protein sequence ID" value="ONIVA04G05380.1"/>
    <property type="gene ID" value="ONIVA04G05380"/>
</dbReference>
<proteinExistence type="inferred from homology"/>
<dbReference type="GO" id="GO:0005737">
    <property type="term" value="C:cytoplasm"/>
    <property type="evidence" value="ECO:0007669"/>
    <property type="project" value="TreeGrafter"/>
</dbReference>
<feature type="region of interest" description="Disordered" evidence="9">
    <location>
        <begin position="177"/>
        <end position="196"/>
    </location>
</feature>
<evidence type="ECO:0000259" key="10">
    <source>
        <dbReference type="PROSITE" id="PS50102"/>
    </source>
</evidence>
<dbReference type="eggNOG" id="KOG3702">
    <property type="taxonomic scope" value="Eukaryota"/>
</dbReference>
<keyword evidence="6" id="KW-0862">Zinc</keyword>
<comment type="similarity">
    <text evidence="2">Belongs to the ZC3H14 family.</text>
</comment>
<dbReference type="Pfam" id="PF00076">
    <property type="entry name" value="RRM_1"/>
    <property type="match status" value="1"/>
</dbReference>
<dbReference type="GO" id="GO:0043488">
    <property type="term" value="P:regulation of mRNA stability"/>
    <property type="evidence" value="ECO:0007669"/>
    <property type="project" value="InterPro"/>
</dbReference>
<evidence type="ECO:0000256" key="8">
    <source>
        <dbReference type="PROSITE-ProRule" id="PRU00176"/>
    </source>
</evidence>
<dbReference type="InterPro" id="IPR002483">
    <property type="entry name" value="PWI_dom"/>
</dbReference>
<evidence type="ECO:0000256" key="6">
    <source>
        <dbReference type="ARBA" id="ARBA00022833"/>
    </source>
</evidence>
<feature type="compositionally biased region" description="Polar residues" evidence="9">
    <location>
        <begin position="461"/>
        <end position="478"/>
    </location>
</feature>
<dbReference type="SUPFAM" id="SSF54928">
    <property type="entry name" value="RNA-binding domain, RBD"/>
    <property type="match status" value="1"/>
</dbReference>
<sequence length="676" mass="74959">MGREAAAEAEEQLLRRSLRLFAAGERSFRMDRLSPDADALRAAVADVLPRFLGSYTDDILAEYIVILVCNGKHQYQARDDLEAFLGDDSAKFVSWLWGYLSKKALTLADNSSIQHGLTNEIRNRSTKKNLQVAKALSEDTFIVSWAGSVAASYQNLPEIISNTNNGYRLVNSDISSPQEHHTLQKHDSTEGQNVARRHISSTVTVTPERLVDDQCYWEGQHQKKDQRSSSGRNFSTLKSGVAVRTAQALPQDELRHEVCIGRNASARRFPLAVRSDDVLDPESIKKRGNVWDRLGKPAIKDRICATEDDDMHVQNGLHKKAKLMVTEHELRCRMNSSTEGDLFDIANSRRFPRSYQDVNTVQAHEHTEKSNRSRLIGRINFGDIERNQLQVRDVIRQKSSPNLPARSVPPQSQNEFISEVKSSVTAVSESACHVSKSTKGQVPGSSKLGQLATRRNLETEVLQSQQVSSPAQSKTGSSVHEDGGNCCNKPMKNEMLDVKLKLKQVELDVLKLRSKQAQINNVKQGFLSSGPHANLDEDADSRTVLVTNVHFAATKEALSGHFMKCGTVLKINILTDAISGHPKGAAFVTFTDKESVEKAVSLSGSSFFSRVLTVMRKAEAPPGFLASVQPIGRPLQSWNSPPIQKGVSPRQIPGYHLQWKREQSVLEKSPASCPTN</sequence>
<reference evidence="11" key="1">
    <citation type="submission" date="2015-04" db="UniProtKB">
        <authorList>
            <consortium name="EnsemblPlants"/>
        </authorList>
    </citation>
    <scope>IDENTIFICATION</scope>
    <source>
        <strain evidence="11">SL10</strain>
    </source>
</reference>
<comment type="subcellular location">
    <subcellularLocation>
        <location evidence="1">Nucleus</location>
    </subcellularLocation>
</comment>
<dbReference type="PANTHER" id="PTHR14738">
    <property type="entry name" value="ZINC FINGER CCCH DOMAIN-CONTAINING PROTEIN 14"/>
    <property type="match status" value="1"/>
</dbReference>
<evidence type="ECO:0000313" key="12">
    <source>
        <dbReference type="Proteomes" id="UP000006591"/>
    </source>
</evidence>
<dbReference type="Pfam" id="PF01480">
    <property type="entry name" value="PWI"/>
    <property type="match status" value="1"/>
</dbReference>
<dbReference type="PROSITE" id="PS50102">
    <property type="entry name" value="RRM"/>
    <property type="match status" value="1"/>
</dbReference>
<dbReference type="SMART" id="SM00360">
    <property type="entry name" value="RRM"/>
    <property type="match status" value="1"/>
</dbReference>
<dbReference type="InterPro" id="IPR012677">
    <property type="entry name" value="Nucleotide-bd_a/b_plait_sf"/>
</dbReference>
<evidence type="ECO:0000256" key="5">
    <source>
        <dbReference type="ARBA" id="ARBA00022771"/>
    </source>
</evidence>
<evidence type="ECO:0000256" key="4">
    <source>
        <dbReference type="ARBA" id="ARBA00022737"/>
    </source>
</evidence>
<protein>
    <recommendedName>
        <fullName evidence="10">RRM domain-containing protein</fullName>
    </recommendedName>
</protein>
<feature type="domain" description="RRM" evidence="10">
    <location>
        <begin position="542"/>
        <end position="619"/>
    </location>
</feature>
<keyword evidence="5" id="KW-0863">Zinc-finger</keyword>
<evidence type="ECO:0000256" key="7">
    <source>
        <dbReference type="ARBA" id="ARBA00023242"/>
    </source>
</evidence>
<keyword evidence="12" id="KW-1185">Reference proteome</keyword>
<dbReference type="OMA" id="HEVCIGR"/>
<keyword evidence="8" id="KW-0694">RNA-binding</keyword>
<feature type="compositionally biased region" description="Basic and acidic residues" evidence="9">
    <location>
        <begin position="178"/>
        <end position="189"/>
    </location>
</feature>
<dbReference type="InterPro" id="IPR000504">
    <property type="entry name" value="RRM_dom"/>
</dbReference>
<evidence type="ECO:0000256" key="9">
    <source>
        <dbReference type="SAM" id="MobiDB-lite"/>
    </source>
</evidence>
<accession>A0A0E0GYV5</accession>
<keyword evidence="3" id="KW-0479">Metal-binding</keyword>
<organism evidence="11">
    <name type="scientific">Oryza nivara</name>
    <name type="common">Indian wild rice</name>
    <name type="synonym">Oryza sativa f. spontanea</name>
    <dbReference type="NCBI Taxonomy" id="4536"/>
    <lineage>
        <taxon>Eukaryota</taxon>
        <taxon>Viridiplantae</taxon>
        <taxon>Streptophyta</taxon>
        <taxon>Embryophyta</taxon>
        <taxon>Tracheophyta</taxon>
        <taxon>Spermatophyta</taxon>
        <taxon>Magnoliopsida</taxon>
        <taxon>Liliopsida</taxon>
        <taxon>Poales</taxon>
        <taxon>Poaceae</taxon>
        <taxon>BOP clade</taxon>
        <taxon>Oryzoideae</taxon>
        <taxon>Oryzeae</taxon>
        <taxon>Oryzinae</taxon>
        <taxon>Oryza</taxon>
    </lineage>
</organism>
<dbReference type="HOGENOM" id="CLU_027028_0_0_1"/>
<evidence type="ECO:0000256" key="3">
    <source>
        <dbReference type="ARBA" id="ARBA00022723"/>
    </source>
</evidence>